<dbReference type="OrthoDB" id="797211at2"/>
<sequence>MIDEKDTHPADKDGKYEFIIHYSGREVPCTVVKEQNKLNVCIEDNISSELTLNDDGTLIQTGGTDLADSAVEFIKKRIIG</sequence>
<dbReference type="RefSeq" id="WP_128535358.1">
    <property type="nucleotide sequence ID" value="NZ_SBIW01000008.1"/>
</dbReference>
<dbReference type="EMBL" id="SBIW01000008">
    <property type="protein sequence ID" value="RWY49287.1"/>
    <property type="molecule type" value="Genomic_DNA"/>
</dbReference>
<evidence type="ECO:0000313" key="2">
    <source>
        <dbReference type="Proteomes" id="UP000286701"/>
    </source>
</evidence>
<protein>
    <submittedName>
        <fullName evidence="1">Uncharacterized protein</fullName>
    </submittedName>
</protein>
<keyword evidence="2" id="KW-1185">Reference proteome</keyword>
<proteinExistence type="predicted"/>
<accession>A0A444MKF0</accession>
<organism evidence="1 2">
    <name type="scientific">Mucilaginibacter gilvus</name>
    <dbReference type="NCBI Taxonomy" id="2305909"/>
    <lineage>
        <taxon>Bacteria</taxon>
        <taxon>Pseudomonadati</taxon>
        <taxon>Bacteroidota</taxon>
        <taxon>Sphingobacteriia</taxon>
        <taxon>Sphingobacteriales</taxon>
        <taxon>Sphingobacteriaceae</taxon>
        <taxon>Mucilaginibacter</taxon>
    </lineage>
</organism>
<comment type="caution">
    <text evidence="1">The sequence shown here is derived from an EMBL/GenBank/DDBJ whole genome shotgun (WGS) entry which is preliminary data.</text>
</comment>
<reference evidence="1 2" key="1">
    <citation type="submission" date="2019-01" db="EMBL/GenBank/DDBJ databases">
        <title>Mucilaginibacter antarcticum sp. nov., isolated from antarctic soil.</title>
        <authorList>
            <person name="Yan Y.-Q."/>
            <person name="Du Z.-J."/>
        </authorList>
    </citation>
    <scope>NUCLEOTIDE SEQUENCE [LARGE SCALE GENOMIC DNA]</scope>
    <source>
        <strain evidence="1 2">F01003</strain>
    </source>
</reference>
<dbReference type="AlphaFoldDB" id="A0A444MKF0"/>
<dbReference type="Proteomes" id="UP000286701">
    <property type="component" value="Unassembled WGS sequence"/>
</dbReference>
<evidence type="ECO:0000313" key="1">
    <source>
        <dbReference type="EMBL" id="RWY49287.1"/>
    </source>
</evidence>
<name>A0A444MKF0_9SPHI</name>
<gene>
    <name evidence="1" type="ORF">EPL05_17915</name>
</gene>